<feature type="transmembrane region" description="Helical" evidence="5">
    <location>
        <begin position="386"/>
        <end position="403"/>
    </location>
</feature>
<gene>
    <name evidence="6" type="ORF">P5673_004019</name>
</gene>
<evidence type="ECO:0000313" key="7">
    <source>
        <dbReference type="Proteomes" id="UP001249851"/>
    </source>
</evidence>
<feature type="transmembrane region" description="Helical" evidence="5">
    <location>
        <begin position="114"/>
        <end position="132"/>
    </location>
</feature>
<evidence type="ECO:0000313" key="6">
    <source>
        <dbReference type="EMBL" id="KAK2571428.1"/>
    </source>
</evidence>
<evidence type="ECO:0000256" key="2">
    <source>
        <dbReference type="ARBA" id="ARBA00022989"/>
    </source>
</evidence>
<keyword evidence="7" id="KW-1185">Reference proteome</keyword>
<feature type="transmembrane region" description="Helical" evidence="5">
    <location>
        <begin position="451"/>
        <end position="471"/>
    </location>
</feature>
<keyword evidence="3 5" id="KW-0472">Membrane</keyword>
<proteinExistence type="predicted"/>
<reference evidence="6" key="1">
    <citation type="journal article" date="2023" name="G3 (Bethesda)">
        <title>Whole genome assembly and annotation of the endangered Caribbean coral Acropora cervicornis.</title>
        <authorList>
            <person name="Selwyn J.D."/>
            <person name="Vollmer S.V."/>
        </authorList>
    </citation>
    <scope>NUCLEOTIDE SEQUENCE</scope>
    <source>
        <strain evidence="6">K2</strain>
    </source>
</reference>
<keyword evidence="2 5" id="KW-1133">Transmembrane helix</keyword>
<feature type="transmembrane region" description="Helical" evidence="5">
    <location>
        <begin position="138"/>
        <end position="157"/>
    </location>
</feature>
<dbReference type="EMBL" id="JARQWQ010000006">
    <property type="protein sequence ID" value="KAK2571428.1"/>
    <property type="molecule type" value="Genomic_DNA"/>
</dbReference>
<dbReference type="PANTHER" id="PTHR23121">
    <property type="entry name" value="SODIUM-DEPENDENT GLUCOSE TRANSPORTER 1"/>
    <property type="match status" value="1"/>
</dbReference>
<evidence type="ECO:0000256" key="1">
    <source>
        <dbReference type="ARBA" id="ARBA00022692"/>
    </source>
</evidence>
<dbReference type="Gene3D" id="1.20.1250.20">
    <property type="entry name" value="MFS general substrate transporter like domains"/>
    <property type="match status" value="2"/>
</dbReference>
<organism evidence="6 7">
    <name type="scientific">Acropora cervicornis</name>
    <name type="common">Staghorn coral</name>
    <dbReference type="NCBI Taxonomy" id="6130"/>
    <lineage>
        <taxon>Eukaryota</taxon>
        <taxon>Metazoa</taxon>
        <taxon>Cnidaria</taxon>
        <taxon>Anthozoa</taxon>
        <taxon>Hexacorallia</taxon>
        <taxon>Scleractinia</taxon>
        <taxon>Astrocoeniina</taxon>
        <taxon>Acroporidae</taxon>
        <taxon>Acropora</taxon>
    </lineage>
</organism>
<dbReference type="InterPro" id="IPR036259">
    <property type="entry name" value="MFS_trans_sf"/>
</dbReference>
<dbReference type="AlphaFoldDB" id="A0AAD9VEB8"/>
<feature type="transmembrane region" description="Helical" evidence="5">
    <location>
        <begin position="178"/>
        <end position="195"/>
    </location>
</feature>
<sequence>MLDNFFKGDIPSIFETTIKREKGRTTECPSASKLKDYRNEEEFLKSVKATICYCGSFWTFGMAAALVGPTLLELGCVTNRPVNIMSWVFFSQALSALFGSSIGGFLADRYDCNIILLYCVTSVAIYLAVIPICHLFSVMLTFFALLGVHMGVIDTVANSMLIKIHGKKVAPRLQSLHFFYGLGALVSPVIAEPFLRSACADGHFQKNIFGWTLENSTLETLLTYSVDGVQFNVTLNETISRGALPKHIHTKSLVQQRYLRRWSPEIFTGRVVTLAALPAGNGDETESEDLPKVFKSTADHSSLRLSFCSLPAKVPLVTVLAGLLLFLFDGLQGAYGGYLYTYAVKSEVDFSSSHAAYLNSLFWCLFAVGRFISILVSVFLVPDKMLFVNLFGSFIAISFMLYLHQFSLSLWIGTAVFGLFMSSVFPTTLSASGEMVFPLLVGKAFARDGPYSFLVIGFLICTFALIIFLFLRMTAKAQMKQSVHDLYRAGAKRLCNCNQASDECEYAPLITCEAEEEGREEAGNVGPINTEEAQRVAELQS</sequence>
<comment type="caution">
    <text evidence="6">The sequence shown here is derived from an EMBL/GenBank/DDBJ whole genome shotgun (WGS) entry which is preliminary data.</text>
</comment>
<reference evidence="6" key="2">
    <citation type="journal article" date="2023" name="Science">
        <title>Genomic signatures of disease resistance in endangered staghorn corals.</title>
        <authorList>
            <person name="Vollmer S.V."/>
            <person name="Selwyn J.D."/>
            <person name="Despard B.A."/>
            <person name="Roesel C.L."/>
        </authorList>
    </citation>
    <scope>NUCLEOTIDE SEQUENCE</scope>
    <source>
        <strain evidence="6">K2</strain>
    </source>
</reference>
<evidence type="ECO:0000256" key="5">
    <source>
        <dbReference type="SAM" id="Phobius"/>
    </source>
</evidence>
<accession>A0AAD9VEB8</accession>
<feature type="transmembrane region" description="Helical" evidence="5">
    <location>
        <begin position="361"/>
        <end position="380"/>
    </location>
</feature>
<feature type="transmembrane region" description="Helical" evidence="5">
    <location>
        <begin position="316"/>
        <end position="340"/>
    </location>
</feature>
<dbReference type="Proteomes" id="UP001249851">
    <property type="component" value="Unassembled WGS sequence"/>
</dbReference>
<evidence type="ECO:0000256" key="3">
    <source>
        <dbReference type="ARBA" id="ARBA00023136"/>
    </source>
</evidence>
<feature type="transmembrane region" description="Helical" evidence="5">
    <location>
        <begin position="410"/>
        <end position="431"/>
    </location>
</feature>
<dbReference type="PANTHER" id="PTHR23121:SF10">
    <property type="entry name" value="MAJOR FACILITATOR SUPERFAMILY DOMAIN-CONTAINING PROTEIN 4A"/>
    <property type="match status" value="1"/>
</dbReference>
<name>A0AAD9VEB8_ACRCE</name>
<feature type="region of interest" description="Disordered" evidence="4">
    <location>
        <begin position="518"/>
        <end position="541"/>
    </location>
</feature>
<dbReference type="SUPFAM" id="SSF103473">
    <property type="entry name" value="MFS general substrate transporter"/>
    <property type="match status" value="1"/>
</dbReference>
<evidence type="ECO:0000256" key="4">
    <source>
        <dbReference type="SAM" id="MobiDB-lite"/>
    </source>
</evidence>
<feature type="transmembrane region" description="Helical" evidence="5">
    <location>
        <begin position="51"/>
        <end position="72"/>
    </location>
</feature>
<protein>
    <submittedName>
        <fullName evidence="6">Major facilitator superfamily domain-containing protein 4A</fullName>
    </submittedName>
</protein>
<keyword evidence="1 5" id="KW-0812">Transmembrane</keyword>
<feature type="transmembrane region" description="Helical" evidence="5">
    <location>
        <begin position="84"/>
        <end position="107"/>
    </location>
</feature>